<keyword evidence="2" id="KW-0812">Transmembrane</keyword>
<feature type="transmembrane region" description="Helical" evidence="2">
    <location>
        <begin position="6"/>
        <end position="25"/>
    </location>
</feature>
<comment type="subcellular location">
    <subcellularLocation>
        <location evidence="2">Cell membrane</location>
        <topology evidence="2">Multi-pass membrane protein</topology>
    </subcellularLocation>
</comment>
<keyword evidence="2" id="KW-0472">Membrane</keyword>
<name>A0A2N7PLF9_9BACT</name>
<dbReference type="PANTHER" id="PTHR33269">
    <property type="entry name" value="NADH-UBIQUINONE OXIDOREDUCTASE CHAIN 6"/>
    <property type="match status" value="1"/>
</dbReference>
<gene>
    <name evidence="3" type="ORF">C0197_00435</name>
</gene>
<keyword evidence="2" id="KW-0874">Quinone</keyword>
<proteinExistence type="inferred from homology"/>
<dbReference type="PANTHER" id="PTHR33269:SF17">
    <property type="entry name" value="NADH-UBIQUINONE OXIDOREDUCTASE CHAIN 6"/>
    <property type="match status" value="1"/>
</dbReference>
<evidence type="ECO:0000313" key="3">
    <source>
        <dbReference type="EMBL" id="PMP64476.1"/>
    </source>
</evidence>
<dbReference type="GO" id="GO:0005886">
    <property type="term" value="C:plasma membrane"/>
    <property type="evidence" value="ECO:0007669"/>
    <property type="project" value="UniProtKB-SubCell"/>
</dbReference>
<dbReference type="InterPro" id="IPR042106">
    <property type="entry name" value="Nuo/plastoQ_OxRdtase_6_NuoJ"/>
</dbReference>
<feature type="transmembrane region" description="Helical" evidence="2">
    <location>
        <begin position="97"/>
        <end position="115"/>
    </location>
</feature>
<sequence>MIERAIALLIFTTFFFIFTLFTFFFRHLVYQFLCILVLMVLQGILYLYLNAEFLAAIQVIVYAGAILVMFLFTLFLFPEEDLKDVRGDSRSLRYTSFIPVALFIFLFLWELIRGIPESYLPQKIYFDLKEMSSLLFNEYWIVLFILAFILSFPMVALYVFFKEE</sequence>
<comment type="similarity">
    <text evidence="1 2">Belongs to the complex I subunit 6 family.</text>
</comment>
<dbReference type="Proteomes" id="UP000235731">
    <property type="component" value="Unassembled WGS sequence"/>
</dbReference>
<feature type="non-terminal residue" evidence="3">
    <location>
        <position position="164"/>
    </location>
</feature>
<accession>A0A2N7PLF9</accession>
<comment type="function">
    <text evidence="2">NDH-1 shuttles electrons from NADH, via FMN and iron-sulfur (Fe-S) centers, to quinones in the respiratory chain. Couples the redox reaction to proton translocation (for every two electrons transferred, four hydrogen ions are translocated across the cytoplasmic membrane), and thus conserves the redox energy in a proton gradient.</text>
</comment>
<dbReference type="Pfam" id="PF00499">
    <property type="entry name" value="Oxidored_q3"/>
    <property type="match status" value="1"/>
</dbReference>
<protein>
    <recommendedName>
        <fullName evidence="2">NADH-quinone oxidoreductase subunit J</fullName>
        <ecNumber evidence="2">7.1.1.-</ecNumber>
    </recommendedName>
</protein>
<dbReference type="AlphaFoldDB" id="A0A2N7PLF9"/>
<keyword evidence="2" id="KW-1003">Cell membrane</keyword>
<evidence type="ECO:0000313" key="4">
    <source>
        <dbReference type="Proteomes" id="UP000235731"/>
    </source>
</evidence>
<reference evidence="3 4" key="1">
    <citation type="submission" date="2018-01" db="EMBL/GenBank/DDBJ databases">
        <title>Metagenomic assembled genomes from two thermal pools in the Uzon Caldera, Kamchatka, Russia.</title>
        <authorList>
            <person name="Wilkins L."/>
            <person name="Ettinger C."/>
        </authorList>
    </citation>
    <scope>NUCLEOTIDE SEQUENCE [LARGE SCALE GENOMIC DNA]</scope>
    <source>
        <strain evidence="3">ZAV-15</strain>
    </source>
</reference>
<feature type="transmembrane region" description="Helical" evidence="2">
    <location>
        <begin position="55"/>
        <end position="77"/>
    </location>
</feature>
<dbReference type="InterPro" id="IPR001457">
    <property type="entry name" value="NADH_UbQ/plastoQ_OxRdtase_su6"/>
</dbReference>
<dbReference type="EMBL" id="PNIE01000006">
    <property type="protein sequence ID" value="PMP64476.1"/>
    <property type="molecule type" value="Genomic_DNA"/>
</dbReference>
<dbReference type="Gene3D" id="1.20.120.1200">
    <property type="entry name" value="NADH-ubiquinone/plastoquinone oxidoreductase chain 6, subunit NuoJ"/>
    <property type="match status" value="1"/>
</dbReference>
<comment type="catalytic activity">
    <reaction evidence="2">
        <text>a quinone + NADH + 5 H(+)(in) = a quinol + NAD(+) + 4 H(+)(out)</text>
        <dbReference type="Rhea" id="RHEA:57888"/>
        <dbReference type="ChEBI" id="CHEBI:15378"/>
        <dbReference type="ChEBI" id="CHEBI:24646"/>
        <dbReference type="ChEBI" id="CHEBI:57540"/>
        <dbReference type="ChEBI" id="CHEBI:57945"/>
        <dbReference type="ChEBI" id="CHEBI:132124"/>
    </reaction>
</comment>
<dbReference type="GO" id="GO:0008137">
    <property type="term" value="F:NADH dehydrogenase (ubiquinone) activity"/>
    <property type="evidence" value="ECO:0007669"/>
    <property type="project" value="UniProtKB-UniRule"/>
</dbReference>
<dbReference type="EC" id="7.1.1.-" evidence="2"/>
<keyword evidence="2" id="KW-0520">NAD</keyword>
<keyword evidence="2" id="KW-1133">Transmembrane helix</keyword>
<evidence type="ECO:0000256" key="1">
    <source>
        <dbReference type="ARBA" id="ARBA00005698"/>
    </source>
</evidence>
<feature type="transmembrane region" description="Helical" evidence="2">
    <location>
        <begin position="32"/>
        <end position="49"/>
    </location>
</feature>
<dbReference type="GO" id="GO:0048038">
    <property type="term" value="F:quinone binding"/>
    <property type="evidence" value="ECO:0007669"/>
    <property type="project" value="UniProtKB-UniRule"/>
</dbReference>
<evidence type="ECO:0000256" key="2">
    <source>
        <dbReference type="RuleBase" id="RU004429"/>
    </source>
</evidence>
<feature type="transmembrane region" description="Helical" evidence="2">
    <location>
        <begin position="139"/>
        <end position="161"/>
    </location>
</feature>
<organism evidence="3 4">
    <name type="scientific">Caldimicrobium thiodismutans</name>
    <dbReference type="NCBI Taxonomy" id="1653476"/>
    <lineage>
        <taxon>Bacteria</taxon>
        <taxon>Pseudomonadati</taxon>
        <taxon>Thermodesulfobacteriota</taxon>
        <taxon>Thermodesulfobacteria</taxon>
        <taxon>Thermodesulfobacteriales</taxon>
        <taxon>Thermodesulfobacteriaceae</taxon>
        <taxon>Caldimicrobium</taxon>
    </lineage>
</organism>
<comment type="caution">
    <text evidence="3">The sequence shown here is derived from an EMBL/GenBank/DDBJ whole genome shotgun (WGS) entry which is preliminary data.</text>
</comment>